<sequence>MSAEVAIRPFIEEDAPQVRELFIVVNRLLSPPHMRDAFEAYIARSLTEEMDRVSAYYDERGGGFWVALGEAKVVGMFGLEPTAPDAMELRRMYVDPSARRNGIARSMLRFAEAECRRLDMQRLELSTSELQPAALELYRHAGYRLLSEAVAEQASNKTLGGGIRRYYFEKFL</sequence>
<keyword evidence="1" id="KW-0808">Transferase</keyword>
<dbReference type="InterPro" id="IPR000182">
    <property type="entry name" value="GNAT_dom"/>
</dbReference>
<dbReference type="Pfam" id="PF00583">
    <property type="entry name" value="Acetyltransf_1"/>
    <property type="match status" value="1"/>
</dbReference>
<comment type="caution">
    <text evidence="3">The sequence shown here is derived from an EMBL/GenBank/DDBJ whole genome shotgun (WGS) entry which is preliminary data.</text>
</comment>
<evidence type="ECO:0000256" key="1">
    <source>
        <dbReference type="ARBA" id="ARBA00022679"/>
    </source>
</evidence>
<proteinExistence type="predicted"/>
<reference evidence="3 4" key="1">
    <citation type="submission" date="2024-02" db="EMBL/GenBank/DDBJ databases">
        <title>Adaptive strategies in a cosmopolitan and abundant soil bacterium.</title>
        <authorList>
            <person name="Carini P."/>
        </authorList>
    </citation>
    <scope>NUCLEOTIDE SEQUENCE [LARGE SCALE GENOMIC DNA]</scope>
    <source>
        <strain evidence="3 4">AZCC 1608</strain>
    </source>
</reference>
<dbReference type="Gene3D" id="3.40.630.30">
    <property type="match status" value="1"/>
</dbReference>
<protein>
    <submittedName>
        <fullName evidence="3">GNAT superfamily N-acetyltransferase</fullName>
    </submittedName>
</protein>
<organism evidence="3 4">
    <name type="scientific">Bradyrhizobium algeriense</name>
    <dbReference type="NCBI Taxonomy" id="634784"/>
    <lineage>
        <taxon>Bacteria</taxon>
        <taxon>Pseudomonadati</taxon>
        <taxon>Pseudomonadota</taxon>
        <taxon>Alphaproteobacteria</taxon>
        <taxon>Hyphomicrobiales</taxon>
        <taxon>Nitrobacteraceae</taxon>
        <taxon>Bradyrhizobium</taxon>
    </lineage>
</organism>
<evidence type="ECO:0000313" key="3">
    <source>
        <dbReference type="EMBL" id="MEH2559014.1"/>
    </source>
</evidence>
<dbReference type="EMBL" id="JAZHRV010000001">
    <property type="protein sequence ID" value="MEH2559014.1"/>
    <property type="molecule type" value="Genomic_DNA"/>
</dbReference>
<dbReference type="SUPFAM" id="SSF55729">
    <property type="entry name" value="Acyl-CoA N-acyltransferases (Nat)"/>
    <property type="match status" value="1"/>
</dbReference>
<evidence type="ECO:0000313" key="4">
    <source>
        <dbReference type="Proteomes" id="UP001364224"/>
    </source>
</evidence>
<dbReference type="PANTHER" id="PTHR13947">
    <property type="entry name" value="GNAT FAMILY N-ACETYLTRANSFERASE"/>
    <property type="match status" value="1"/>
</dbReference>
<dbReference type="InterPro" id="IPR050769">
    <property type="entry name" value="NAT_camello-type"/>
</dbReference>
<dbReference type="PANTHER" id="PTHR13947:SF37">
    <property type="entry name" value="LD18367P"/>
    <property type="match status" value="1"/>
</dbReference>
<dbReference type="CDD" id="cd04301">
    <property type="entry name" value="NAT_SF"/>
    <property type="match status" value="1"/>
</dbReference>
<feature type="domain" description="N-acetyltransferase" evidence="2">
    <location>
        <begin position="5"/>
        <end position="172"/>
    </location>
</feature>
<dbReference type="InterPro" id="IPR016181">
    <property type="entry name" value="Acyl_CoA_acyltransferase"/>
</dbReference>
<name>A0ABU8BLK8_9BRAD</name>
<keyword evidence="4" id="KW-1185">Reference proteome</keyword>
<dbReference type="Proteomes" id="UP001364224">
    <property type="component" value="Unassembled WGS sequence"/>
</dbReference>
<dbReference type="RefSeq" id="WP_334486633.1">
    <property type="nucleotide sequence ID" value="NZ_JAZHRV010000001.1"/>
</dbReference>
<gene>
    <name evidence="3" type="ORF">V1286_006543</name>
</gene>
<accession>A0ABU8BLK8</accession>
<evidence type="ECO:0000259" key="2">
    <source>
        <dbReference type="PROSITE" id="PS51186"/>
    </source>
</evidence>
<dbReference type="PROSITE" id="PS51186">
    <property type="entry name" value="GNAT"/>
    <property type="match status" value="1"/>
</dbReference>